<dbReference type="Proteomes" id="UP001168338">
    <property type="component" value="Unassembled WGS sequence"/>
</dbReference>
<evidence type="ECO:0000313" key="18">
    <source>
        <dbReference type="Proteomes" id="UP001168338"/>
    </source>
</evidence>
<feature type="domain" description="ATP-grasp" evidence="16">
    <location>
        <begin position="111"/>
        <end position="315"/>
    </location>
</feature>
<evidence type="ECO:0000256" key="11">
    <source>
        <dbReference type="ARBA" id="ARBA00038345"/>
    </source>
</evidence>
<dbReference type="InterPro" id="IPR013815">
    <property type="entry name" value="ATP_grasp_subdomain_1"/>
</dbReference>
<name>A0ABT8M6G3_9EURY</name>
<dbReference type="Gene3D" id="3.30.1490.20">
    <property type="entry name" value="ATP-grasp fold, A domain"/>
    <property type="match status" value="1"/>
</dbReference>
<gene>
    <name evidence="14 17" type="primary">purD</name>
    <name evidence="17" type="ORF">FGU65_00945</name>
</gene>
<dbReference type="SUPFAM" id="SSF52440">
    <property type="entry name" value="PreATP-grasp domain"/>
    <property type="match status" value="1"/>
</dbReference>
<dbReference type="HAMAP" id="MF_00138">
    <property type="entry name" value="GARS"/>
    <property type="match status" value="1"/>
</dbReference>
<dbReference type="Gene3D" id="3.40.50.20">
    <property type="match status" value="1"/>
</dbReference>
<dbReference type="SUPFAM" id="SSF51246">
    <property type="entry name" value="Rudiment single hybrid motif"/>
    <property type="match status" value="1"/>
</dbReference>
<evidence type="ECO:0000256" key="15">
    <source>
        <dbReference type="PROSITE-ProRule" id="PRU00409"/>
    </source>
</evidence>
<keyword evidence="5 14" id="KW-0436">Ligase</keyword>
<evidence type="ECO:0000256" key="3">
    <source>
        <dbReference type="ARBA" id="ARBA00005174"/>
    </source>
</evidence>
<comment type="cofactor">
    <cofactor evidence="1">
        <name>Mn(2+)</name>
        <dbReference type="ChEBI" id="CHEBI:29035"/>
    </cofactor>
</comment>
<dbReference type="PROSITE" id="PS50975">
    <property type="entry name" value="ATP_GRASP"/>
    <property type="match status" value="1"/>
</dbReference>
<dbReference type="InterPro" id="IPR037123">
    <property type="entry name" value="PRibGlycinamide_synth_C_sf"/>
</dbReference>
<dbReference type="SUPFAM" id="SSF56059">
    <property type="entry name" value="Glutathione synthetase ATP-binding domain-like"/>
    <property type="match status" value="1"/>
</dbReference>
<dbReference type="NCBIfam" id="TIGR00877">
    <property type="entry name" value="purD"/>
    <property type="match status" value="1"/>
</dbReference>
<evidence type="ECO:0000256" key="4">
    <source>
        <dbReference type="ARBA" id="ARBA00013255"/>
    </source>
</evidence>
<dbReference type="InterPro" id="IPR000115">
    <property type="entry name" value="PRibGlycinamide_synth"/>
</dbReference>
<dbReference type="SMART" id="SM01210">
    <property type="entry name" value="GARS_C"/>
    <property type="match status" value="1"/>
</dbReference>
<comment type="caution">
    <text evidence="17">The sequence shown here is derived from an EMBL/GenBank/DDBJ whole genome shotgun (WGS) entry which is preliminary data.</text>
</comment>
<sequence>MDMKILVVGGGGREHAIARALSCNSDVQIFSAMARRNPGIARLSERVLIEKETNVQRIREFAAECGADTAIIGPEAPLEAGIADALEEAGIPCVGPNRIAARLETDKSFCRRMMEEHGIAGCPQYRIFHDAAAACDFIESHDGDLAIKPIGLTGGKGVRIMGEHVDRAGAVEYVNQLGGDVVLEERLIGEEFTLQAFVDGTHLAPMPLVQDHKRAYEGDMGPNTGGMGSYSMPDHRLPFVTAADYDKALQIMKDAVAAMKAHAAPYRGILYGQFMNTREGPKVIEFNARFGDPEAMNVLSLLESDFPELLCRIVEGNLAASDATFAKKATVCKYLVPEGYPDAPVSGQPLSIGDTGSALTYYANVEEREGTLRTLTSRTLAFVGIADTLAEAERVAEGAACAVDGRAFHRKDIGTQEVLDRRCRHMQEIL</sequence>
<dbReference type="InterPro" id="IPR020562">
    <property type="entry name" value="PRibGlycinamide_synth_N"/>
</dbReference>
<dbReference type="InterPro" id="IPR020560">
    <property type="entry name" value="PRibGlycinamide_synth_C-dom"/>
</dbReference>
<protein>
    <recommendedName>
        <fullName evidence="4 14">Phosphoribosylamine--glycine ligase</fullName>
        <ecNumber evidence="4 14">6.3.4.13</ecNumber>
    </recommendedName>
    <alternativeName>
        <fullName evidence="14">GARS</fullName>
    </alternativeName>
    <alternativeName>
        <fullName evidence="12 14">Glycinamide ribonucleotide synthetase</fullName>
    </alternativeName>
    <alternativeName>
        <fullName evidence="13 14">Phosphoribosylglycinamide synthetase</fullName>
    </alternativeName>
</protein>
<keyword evidence="18" id="KW-1185">Reference proteome</keyword>
<dbReference type="InterPro" id="IPR016185">
    <property type="entry name" value="PreATP-grasp_dom_sf"/>
</dbReference>
<dbReference type="EC" id="6.3.4.13" evidence="4 14"/>
<evidence type="ECO:0000256" key="10">
    <source>
        <dbReference type="ARBA" id="ARBA00023211"/>
    </source>
</evidence>
<dbReference type="Pfam" id="PF01071">
    <property type="entry name" value="GARS_A"/>
    <property type="match status" value="1"/>
</dbReference>
<keyword evidence="9" id="KW-0460">Magnesium</keyword>
<evidence type="ECO:0000256" key="8">
    <source>
        <dbReference type="ARBA" id="ARBA00022840"/>
    </source>
</evidence>
<keyword evidence="10" id="KW-0464">Manganese</keyword>
<dbReference type="PROSITE" id="PS00184">
    <property type="entry name" value="GARS"/>
    <property type="match status" value="1"/>
</dbReference>
<comment type="cofactor">
    <cofactor evidence="2">
        <name>Mg(2+)</name>
        <dbReference type="ChEBI" id="CHEBI:18420"/>
    </cofactor>
</comment>
<dbReference type="Gene3D" id="3.30.470.20">
    <property type="entry name" value="ATP-grasp fold, B domain"/>
    <property type="match status" value="1"/>
</dbReference>
<dbReference type="EMBL" id="VCYH01000001">
    <property type="protein sequence ID" value="MDN7023479.1"/>
    <property type="molecule type" value="Genomic_DNA"/>
</dbReference>
<evidence type="ECO:0000256" key="14">
    <source>
        <dbReference type="HAMAP-Rule" id="MF_00138"/>
    </source>
</evidence>
<evidence type="ECO:0000256" key="6">
    <source>
        <dbReference type="ARBA" id="ARBA00022741"/>
    </source>
</evidence>
<comment type="catalytic activity">
    <reaction evidence="14">
        <text>5-phospho-beta-D-ribosylamine + glycine + ATP = N(1)-(5-phospho-beta-D-ribosyl)glycinamide + ADP + phosphate + H(+)</text>
        <dbReference type="Rhea" id="RHEA:17453"/>
        <dbReference type="ChEBI" id="CHEBI:15378"/>
        <dbReference type="ChEBI" id="CHEBI:30616"/>
        <dbReference type="ChEBI" id="CHEBI:43474"/>
        <dbReference type="ChEBI" id="CHEBI:57305"/>
        <dbReference type="ChEBI" id="CHEBI:58681"/>
        <dbReference type="ChEBI" id="CHEBI:143788"/>
        <dbReference type="ChEBI" id="CHEBI:456216"/>
        <dbReference type="EC" id="6.3.4.13"/>
    </reaction>
</comment>
<proteinExistence type="inferred from homology"/>
<accession>A0ABT8M6G3</accession>
<evidence type="ECO:0000256" key="1">
    <source>
        <dbReference type="ARBA" id="ARBA00001936"/>
    </source>
</evidence>
<evidence type="ECO:0000256" key="5">
    <source>
        <dbReference type="ARBA" id="ARBA00022598"/>
    </source>
</evidence>
<evidence type="ECO:0000313" key="17">
    <source>
        <dbReference type="EMBL" id="MDN7023479.1"/>
    </source>
</evidence>
<dbReference type="Pfam" id="PF02844">
    <property type="entry name" value="GARS_N"/>
    <property type="match status" value="1"/>
</dbReference>
<dbReference type="PANTHER" id="PTHR43472:SF1">
    <property type="entry name" value="PHOSPHORIBOSYLAMINE--GLYCINE LIGASE, CHLOROPLASTIC"/>
    <property type="match status" value="1"/>
</dbReference>
<dbReference type="InterPro" id="IPR011054">
    <property type="entry name" value="Rudment_hybrid_motif"/>
</dbReference>
<evidence type="ECO:0000256" key="13">
    <source>
        <dbReference type="ARBA" id="ARBA00042864"/>
    </source>
</evidence>
<dbReference type="InterPro" id="IPR011761">
    <property type="entry name" value="ATP-grasp"/>
</dbReference>
<evidence type="ECO:0000256" key="2">
    <source>
        <dbReference type="ARBA" id="ARBA00001946"/>
    </source>
</evidence>
<dbReference type="Gene3D" id="3.90.600.10">
    <property type="entry name" value="Phosphoribosylglycinamide synthetase, C-terminal domain"/>
    <property type="match status" value="1"/>
</dbReference>
<evidence type="ECO:0000259" key="16">
    <source>
        <dbReference type="PROSITE" id="PS50975"/>
    </source>
</evidence>
<dbReference type="SMART" id="SM01209">
    <property type="entry name" value="GARS_A"/>
    <property type="match status" value="1"/>
</dbReference>
<keyword evidence="6 15" id="KW-0547">Nucleotide-binding</keyword>
<dbReference type="RefSeq" id="WP_301662523.1">
    <property type="nucleotide sequence ID" value="NZ_VCYH01000001.1"/>
</dbReference>
<keyword evidence="8 15" id="KW-0067">ATP-binding</keyword>
<dbReference type="InterPro" id="IPR020561">
    <property type="entry name" value="PRibGlycinamid_synth_ATP-grasp"/>
</dbReference>
<evidence type="ECO:0000256" key="9">
    <source>
        <dbReference type="ARBA" id="ARBA00022842"/>
    </source>
</evidence>
<dbReference type="PANTHER" id="PTHR43472">
    <property type="entry name" value="PHOSPHORIBOSYLAMINE--GLYCINE LIGASE"/>
    <property type="match status" value="1"/>
</dbReference>
<comment type="similarity">
    <text evidence="11 14">Belongs to the GARS family.</text>
</comment>
<dbReference type="Pfam" id="PF02843">
    <property type="entry name" value="GARS_C"/>
    <property type="match status" value="1"/>
</dbReference>
<evidence type="ECO:0000256" key="12">
    <source>
        <dbReference type="ARBA" id="ARBA00042242"/>
    </source>
</evidence>
<dbReference type="GO" id="GO:0004637">
    <property type="term" value="F:phosphoribosylamine-glycine ligase activity"/>
    <property type="evidence" value="ECO:0007669"/>
    <property type="project" value="UniProtKB-EC"/>
</dbReference>
<dbReference type="InterPro" id="IPR020559">
    <property type="entry name" value="PRibGlycinamide_synth_CS"/>
</dbReference>
<keyword evidence="7 14" id="KW-0658">Purine biosynthesis</keyword>
<organism evidence="17 18">
    <name type="scientific">Methanoculleus frigidifontis</name>
    <dbReference type="NCBI Taxonomy" id="2584085"/>
    <lineage>
        <taxon>Archaea</taxon>
        <taxon>Methanobacteriati</taxon>
        <taxon>Methanobacteriota</taxon>
        <taxon>Stenosarchaea group</taxon>
        <taxon>Methanomicrobia</taxon>
        <taxon>Methanomicrobiales</taxon>
        <taxon>Methanomicrobiaceae</taxon>
        <taxon>Methanoculleus</taxon>
    </lineage>
</organism>
<evidence type="ECO:0000256" key="7">
    <source>
        <dbReference type="ARBA" id="ARBA00022755"/>
    </source>
</evidence>
<reference evidence="17" key="1">
    <citation type="submission" date="2019-05" db="EMBL/GenBank/DDBJ databases">
        <title>Methanoculleus sp. FWC-SCC1, a methanogenic archaeon isolated from deep marine cold seep.</title>
        <authorList>
            <person name="Chen Y.-W."/>
            <person name="Chen S.-C."/>
            <person name="Teng N.-H."/>
            <person name="Lai M.-C."/>
        </authorList>
    </citation>
    <scope>NUCLEOTIDE SEQUENCE</scope>
    <source>
        <strain evidence="17">FWC-SCC1</strain>
    </source>
</reference>
<comment type="pathway">
    <text evidence="3 14">Purine metabolism; IMP biosynthesis via de novo pathway; N(1)-(5-phospho-D-ribosyl)glycinamide from 5-phospho-alpha-D-ribose 1-diphosphate: step 2/2.</text>
</comment>